<dbReference type="OrthoDB" id="9798476at2"/>
<organism evidence="2 3">
    <name type="scientific">Mesobacillus campisalis</name>
    <dbReference type="NCBI Taxonomy" id="1408103"/>
    <lineage>
        <taxon>Bacteria</taxon>
        <taxon>Bacillati</taxon>
        <taxon>Bacillota</taxon>
        <taxon>Bacilli</taxon>
        <taxon>Bacillales</taxon>
        <taxon>Bacillaceae</taxon>
        <taxon>Mesobacillus</taxon>
    </lineage>
</organism>
<evidence type="ECO:0000313" key="2">
    <source>
        <dbReference type="EMBL" id="KKK36185.1"/>
    </source>
</evidence>
<dbReference type="RefSeq" id="WP_046525663.1">
    <property type="nucleotide sequence ID" value="NZ_LAYY01000038.1"/>
</dbReference>
<dbReference type="AlphaFoldDB" id="A0A0M2SU95"/>
<evidence type="ECO:0000259" key="1">
    <source>
        <dbReference type="Pfam" id="PF09350"/>
    </source>
</evidence>
<proteinExistence type="predicted"/>
<keyword evidence="3" id="KW-1185">Reference proteome</keyword>
<evidence type="ECO:0000313" key="3">
    <source>
        <dbReference type="Proteomes" id="UP000034166"/>
    </source>
</evidence>
<feature type="domain" description="DnaJ homologue subfamily C member 28 conserved" evidence="1">
    <location>
        <begin position="9"/>
        <end position="74"/>
    </location>
</feature>
<protein>
    <recommendedName>
        <fullName evidence="1">DnaJ homologue subfamily C member 28 conserved domain-containing protein</fullName>
    </recommendedName>
</protein>
<dbReference type="InterPro" id="IPR052573">
    <property type="entry name" value="DnaJ_C_subfamily_28"/>
</dbReference>
<accession>A0A0M2SU95</accession>
<dbReference type="Proteomes" id="UP000034166">
    <property type="component" value="Unassembled WGS sequence"/>
</dbReference>
<reference evidence="2 3" key="1">
    <citation type="submission" date="2015-04" db="EMBL/GenBank/DDBJ databases">
        <title>Taxonomic description and genome sequence of Bacillus campisalis sp. nov., a novel member of the genus Bacillus isolated from solar saltern.</title>
        <authorList>
            <person name="Mathan Kumar R."/>
            <person name="Kaur G."/>
            <person name="Kumar A."/>
            <person name="Singh N.K."/>
            <person name="Kaur N."/>
            <person name="Kumar N."/>
            <person name="Mayilraj S."/>
        </authorList>
    </citation>
    <scope>NUCLEOTIDE SEQUENCE [LARGE SCALE GENOMIC DNA]</scope>
    <source>
        <strain evidence="2 3">SA2-6</strain>
    </source>
</reference>
<dbReference type="PANTHER" id="PTHR39158:SF1">
    <property type="entry name" value="DNAJ HOMOLOG SUBFAMILY C MEMBER 28"/>
    <property type="match status" value="1"/>
</dbReference>
<gene>
    <name evidence="2" type="ORF">WQ57_20740</name>
</gene>
<name>A0A0M2SU95_9BACI</name>
<dbReference type="PATRIC" id="fig|1408103.3.peg.4567"/>
<dbReference type="EMBL" id="LAYY01000038">
    <property type="protein sequence ID" value="KKK36185.1"/>
    <property type="molecule type" value="Genomic_DNA"/>
</dbReference>
<dbReference type="PANTHER" id="PTHR39158">
    <property type="entry name" value="OS08G0560600 PROTEIN"/>
    <property type="match status" value="1"/>
</dbReference>
<dbReference type="Pfam" id="PF09350">
    <property type="entry name" value="DJC28_CD"/>
    <property type="match status" value="1"/>
</dbReference>
<dbReference type="InterPro" id="IPR018961">
    <property type="entry name" value="DnaJ_homolog_subfam-C_membr-28"/>
</dbReference>
<sequence length="124" mass="14330">MDFAMIVSEEKIKKAYKDGEFEQLPGYGKPLMLEDVSGIPEDLRMAYRLMKNAGYAPEENALRQEVMTIENLIRNCEDPEEIEGLNRKLSEKLLRYNGLMSKRGAHTNSAAFKNYRQKIENKLL</sequence>
<comment type="caution">
    <text evidence="2">The sequence shown here is derived from an EMBL/GenBank/DDBJ whole genome shotgun (WGS) entry which is preliminary data.</text>
</comment>